<dbReference type="EMBL" id="JACGWN010000011">
    <property type="protein sequence ID" value="KAL0420649.1"/>
    <property type="molecule type" value="Genomic_DNA"/>
</dbReference>
<organism evidence="2">
    <name type="scientific">Sesamum latifolium</name>
    <dbReference type="NCBI Taxonomy" id="2727402"/>
    <lineage>
        <taxon>Eukaryota</taxon>
        <taxon>Viridiplantae</taxon>
        <taxon>Streptophyta</taxon>
        <taxon>Embryophyta</taxon>
        <taxon>Tracheophyta</taxon>
        <taxon>Spermatophyta</taxon>
        <taxon>Magnoliopsida</taxon>
        <taxon>eudicotyledons</taxon>
        <taxon>Gunneridae</taxon>
        <taxon>Pentapetalae</taxon>
        <taxon>asterids</taxon>
        <taxon>lamiids</taxon>
        <taxon>Lamiales</taxon>
        <taxon>Pedaliaceae</taxon>
        <taxon>Sesamum</taxon>
    </lineage>
</organism>
<feature type="domain" description="DUF4283" evidence="1">
    <location>
        <begin position="25"/>
        <end position="104"/>
    </location>
</feature>
<dbReference type="PANTHER" id="PTHR31286:SF167">
    <property type="entry name" value="OS09G0268800 PROTEIN"/>
    <property type="match status" value="1"/>
</dbReference>
<dbReference type="PANTHER" id="PTHR31286">
    <property type="entry name" value="GLYCINE-RICH CELL WALL STRUCTURAL PROTEIN 1.8-LIKE"/>
    <property type="match status" value="1"/>
</dbReference>
<dbReference type="InterPro" id="IPR025558">
    <property type="entry name" value="DUF4283"/>
</dbReference>
<reference evidence="2" key="1">
    <citation type="submission" date="2020-06" db="EMBL/GenBank/DDBJ databases">
        <authorList>
            <person name="Li T."/>
            <person name="Hu X."/>
            <person name="Zhang T."/>
            <person name="Song X."/>
            <person name="Zhang H."/>
            <person name="Dai N."/>
            <person name="Sheng W."/>
            <person name="Hou X."/>
            <person name="Wei L."/>
        </authorList>
    </citation>
    <scope>NUCLEOTIDE SEQUENCE</scope>
    <source>
        <strain evidence="2">KEN1</strain>
        <tissue evidence="2">Leaf</tissue>
    </source>
</reference>
<evidence type="ECO:0000259" key="1">
    <source>
        <dbReference type="Pfam" id="PF14111"/>
    </source>
</evidence>
<protein>
    <recommendedName>
        <fullName evidence="1">DUF4283 domain-containing protein</fullName>
    </recommendedName>
</protein>
<dbReference type="Pfam" id="PF14111">
    <property type="entry name" value="DUF4283"/>
    <property type="match status" value="1"/>
</dbReference>
<proteinExistence type="predicted"/>
<evidence type="ECO:0000313" key="2">
    <source>
        <dbReference type="EMBL" id="KAL0420649.1"/>
    </source>
</evidence>
<accession>A0AAW2UU35</accession>
<comment type="caution">
    <text evidence="2">The sequence shown here is derived from an EMBL/GenBank/DDBJ whole genome shotgun (WGS) entry which is preliminary data.</text>
</comment>
<dbReference type="InterPro" id="IPR040256">
    <property type="entry name" value="At4g02000-like"/>
</dbReference>
<dbReference type="AlphaFoldDB" id="A0AAW2UU35"/>
<reference evidence="2" key="2">
    <citation type="journal article" date="2024" name="Plant">
        <title>Genomic evolution and insights into agronomic trait innovations of Sesamum species.</title>
        <authorList>
            <person name="Miao H."/>
            <person name="Wang L."/>
            <person name="Qu L."/>
            <person name="Liu H."/>
            <person name="Sun Y."/>
            <person name="Le M."/>
            <person name="Wang Q."/>
            <person name="Wei S."/>
            <person name="Zheng Y."/>
            <person name="Lin W."/>
            <person name="Duan Y."/>
            <person name="Cao H."/>
            <person name="Xiong S."/>
            <person name="Wang X."/>
            <person name="Wei L."/>
            <person name="Li C."/>
            <person name="Ma Q."/>
            <person name="Ju M."/>
            <person name="Zhao R."/>
            <person name="Li G."/>
            <person name="Mu C."/>
            <person name="Tian Q."/>
            <person name="Mei H."/>
            <person name="Zhang T."/>
            <person name="Gao T."/>
            <person name="Zhang H."/>
        </authorList>
    </citation>
    <scope>NUCLEOTIDE SEQUENCE</scope>
    <source>
        <strain evidence="2">KEN1</strain>
    </source>
</reference>
<gene>
    <name evidence="2" type="ORF">Slati_3087800</name>
</gene>
<sequence>MEEEELGVVMFAGIWHSDSDTGGFYLVGCIYSHKPYHVEALKTILQSSLNPAKGMAISFIENGRFLLKFFHVAYRDRVLECGPWAFEKSLIALAQVAENENPAEVDLTWCDFDVRIHSLPVKKMTLDIARFISDKIGWLRRYDKAKGPELWGSFMYLRVAIDVTKPLPRALKIRTMLGDEQIVTFTYE</sequence>
<name>A0AAW2UU35_9LAMI</name>